<proteinExistence type="predicted"/>
<organism evidence="3 4">
    <name type="scientific">Aulographum hederae CBS 113979</name>
    <dbReference type="NCBI Taxonomy" id="1176131"/>
    <lineage>
        <taxon>Eukaryota</taxon>
        <taxon>Fungi</taxon>
        <taxon>Dikarya</taxon>
        <taxon>Ascomycota</taxon>
        <taxon>Pezizomycotina</taxon>
        <taxon>Dothideomycetes</taxon>
        <taxon>Pleosporomycetidae</taxon>
        <taxon>Aulographales</taxon>
        <taxon>Aulographaceae</taxon>
    </lineage>
</organism>
<evidence type="ECO:0000313" key="3">
    <source>
        <dbReference type="EMBL" id="KAF1991410.1"/>
    </source>
</evidence>
<name>A0A6G1HEG0_9PEZI</name>
<evidence type="ECO:0000313" key="4">
    <source>
        <dbReference type="Proteomes" id="UP000800041"/>
    </source>
</evidence>
<sequence>MVGTRNTSDSSPASHQELAARIAQAQLDEINERRARDQRAAELSEERALELHNRELARLTAPVTPATATRQDDDEEGEPLPPGADFVLHRVPGVPPKEVLLIFHGKFKPEHLIRLCSRTRSTDTATATSLEDGTLVTRKGVDKKQFSEYAVWEEGFLIYRALLTQVCPHPPQLHAAIDLWHQQVVLWNITYQWHALLDLLLDTHSEIIRKGHTEPANWIFPPEYSTRYLTPQAYRPSTSLSSLSSGKRLRAATTTPETCFKWIRGACEGKRG</sequence>
<keyword evidence="1" id="KW-0175">Coiled coil</keyword>
<dbReference type="EMBL" id="ML977139">
    <property type="protein sequence ID" value="KAF1991410.1"/>
    <property type="molecule type" value="Genomic_DNA"/>
</dbReference>
<dbReference type="AlphaFoldDB" id="A0A6G1HEG0"/>
<gene>
    <name evidence="3" type="ORF">K402DRAFT_459424</name>
</gene>
<protein>
    <submittedName>
        <fullName evidence="3">Uncharacterized protein</fullName>
    </submittedName>
</protein>
<feature type="region of interest" description="Disordered" evidence="2">
    <location>
        <begin position="60"/>
        <end position="82"/>
    </location>
</feature>
<evidence type="ECO:0000256" key="1">
    <source>
        <dbReference type="SAM" id="Coils"/>
    </source>
</evidence>
<reference evidence="3" key="1">
    <citation type="journal article" date="2020" name="Stud. Mycol.">
        <title>101 Dothideomycetes genomes: a test case for predicting lifestyles and emergence of pathogens.</title>
        <authorList>
            <person name="Haridas S."/>
            <person name="Albert R."/>
            <person name="Binder M."/>
            <person name="Bloem J."/>
            <person name="Labutti K."/>
            <person name="Salamov A."/>
            <person name="Andreopoulos B."/>
            <person name="Baker S."/>
            <person name="Barry K."/>
            <person name="Bills G."/>
            <person name="Bluhm B."/>
            <person name="Cannon C."/>
            <person name="Castanera R."/>
            <person name="Culley D."/>
            <person name="Daum C."/>
            <person name="Ezra D."/>
            <person name="Gonzalez J."/>
            <person name="Henrissat B."/>
            <person name="Kuo A."/>
            <person name="Liang C."/>
            <person name="Lipzen A."/>
            <person name="Lutzoni F."/>
            <person name="Magnuson J."/>
            <person name="Mondo S."/>
            <person name="Nolan M."/>
            <person name="Ohm R."/>
            <person name="Pangilinan J."/>
            <person name="Park H.-J."/>
            <person name="Ramirez L."/>
            <person name="Alfaro M."/>
            <person name="Sun H."/>
            <person name="Tritt A."/>
            <person name="Yoshinaga Y."/>
            <person name="Zwiers L.-H."/>
            <person name="Turgeon B."/>
            <person name="Goodwin S."/>
            <person name="Spatafora J."/>
            <person name="Crous P."/>
            <person name="Grigoriev I."/>
        </authorList>
    </citation>
    <scope>NUCLEOTIDE SEQUENCE</scope>
    <source>
        <strain evidence="3">CBS 113979</strain>
    </source>
</reference>
<evidence type="ECO:0000256" key="2">
    <source>
        <dbReference type="SAM" id="MobiDB-lite"/>
    </source>
</evidence>
<feature type="coiled-coil region" evidence="1">
    <location>
        <begin position="20"/>
        <end position="47"/>
    </location>
</feature>
<dbReference type="Proteomes" id="UP000800041">
    <property type="component" value="Unassembled WGS sequence"/>
</dbReference>
<accession>A0A6G1HEG0</accession>
<keyword evidence="4" id="KW-1185">Reference proteome</keyword>